<dbReference type="STRING" id="1297742.A176_002642"/>
<protein>
    <submittedName>
        <fullName evidence="2">Uncharacterized protein</fullName>
    </submittedName>
</protein>
<evidence type="ECO:0000313" key="3">
    <source>
        <dbReference type="Proteomes" id="UP000009026"/>
    </source>
</evidence>
<reference evidence="2 3" key="1">
    <citation type="journal article" date="2016" name="PLoS ONE">
        <title>Complete Genome Sequence and Comparative Genomics of a Novel Myxobacterium Myxococcus hansupus.</title>
        <authorList>
            <person name="Sharma G."/>
            <person name="Narwani T."/>
            <person name="Subramanian S."/>
        </authorList>
    </citation>
    <scope>NUCLEOTIDE SEQUENCE [LARGE SCALE GENOMIC DNA]</scope>
    <source>
        <strain evidence="3">mixupus</strain>
    </source>
</reference>
<dbReference type="KEGG" id="mym:A176_002642"/>
<dbReference type="EMBL" id="CP012109">
    <property type="protein sequence ID" value="AKQ65730.1"/>
    <property type="molecule type" value="Genomic_DNA"/>
</dbReference>
<feature type="compositionally biased region" description="Basic and acidic residues" evidence="1">
    <location>
        <begin position="1"/>
        <end position="29"/>
    </location>
</feature>
<evidence type="ECO:0000313" key="2">
    <source>
        <dbReference type="EMBL" id="AKQ65730.1"/>
    </source>
</evidence>
<name>A0A0H4WWK8_9BACT</name>
<keyword evidence="3" id="KW-1185">Reference proteome</keyword>
<sequence>MAPDPLDRRGKSGGHEDGQQQLSARRELVHGVGAGAGAYPDSVPGR</sequence>
<dbReference type="AlphaFoldDB" id="A0A0H4WWK8"/>
<dbReference type="Proteomes" id="UP000009026">
    <property type="component" value="Chromosome"/>
</dbReference>
<feature type="region of interest" description="Disordered" evidence="1">
    <location>
        <begin position="1"/>
        <end position="46"/>
    </location>
</feature>
<gene>
    <name evidence="2" type="ORF">A176_002642</name>
</gene>
<accession>A0A0H4WWK8</accession>
<evidence type="ECO:0000256" key="1">
    <source>
        <dbReference type="SAM" id="MobiDB-lite"/>
    </source>
</evidence>
<proteinExistence type="predicted"/>
<organism evidence="2 3">
    <name type="scientific">Pseudomyxococcus hansupus</name>
    <dbReference type="NCBI Taxonomy" id="1297742"/>
    <lineage>
        <taxon>Bacteria</taxon>
        <taxon>Pseudomonadati</taxon>
        <taxon>Myxococcota</taxon>
        <taxon>Myxococcia</taxon>
        <taxon>Myxococcales</taxon>
        <taxon>Cystobacterineae</taxon>
        <taxon>Myxococcaceae</taxon>
        <taxon>Pseudomyxococcus</taxon>
    </lineage>
</organism>